<evidence type="ECO:0000313" key="2">
    <source>
        <dbReference type="Proteomes" id="UP001197214"/>
    </source>
</evidence>
<dbReference type="EMBL" id="JAHWZX010000004">
    <property type="protein sequence ID" value="MBW4330435.1"/>
    <property type="molecule type" value="Genomic_DNA"/>
</dbReference>
<comment type="caution">
    <text evidence="1">The sequence shown here is derived from an EMBL/GenBank/DDBJ whole genome shotgun (WGS) entry which is preliminary data.</text>
</comment>
<dbReference type="RefSeq" id="WP_219237542.1">
    <property type="nucleotide sequence ID" value="NZ_JAHWZX010000004.1"/>
</dbReference>
<organism evidence="1 2">
    <name type="scientific">Stakelama flava</name>
    <dbReference type="NCBI Taxonomy" id="2860338"/>
    <lineage>
        <taxon>Bacteria</taxon>
        <taxon>Pseudomonadati</taxon>
        <taxon>Pseudomonadota</taxon>
        <taxon>Alphaproteobacteria</taxon>
        <taxon>Sphingomonadales</taxon>
        <taxon>Sphingomonadaceae</taxon>
        <taxon>Stakelama</taxon>
    </lineage>
</organism>
<dbReference type="NCBIfam" id="NF009435">
    <property type="entry name" value="PRK12794.1"/>
    <property type="match status" value="1"/>
</dbReference>
<sequence>MSLNAYQRTRTLAETPRATERRLIGQITGELFSAHEAGLTGARLMPALHRNREMWNTFAALCGGPGNTLPDEVRASIVSIGLWVDRYTSKVVSGEESIEPLIDVNRSILEGLSEEVLAA</sequence>
<reference evidence="1 2" key="1">
    <citation type="submission" date="2021-07" db="EMBL/GenBank/DDBJ databases">
        <title>Stakelama flava sp. nov., a novel endophytic bacterium isolated from branch of Kandelia candel.</title>
        <authorList>
            <person name="Tuo L."/>
        </authorList>
    </citation>
    <scope>NUCLEOTIDE SEQUENCE [LARGE SCALE GENOMIC DNA]</scope>
    <source>
        <strain evidence="1 2">CBK3Z-3</strain>
    </source>
</reference>
<dbReference type="Pfam" id="PF07309">
    <property type="entry name" value="FlaF"/>
    <property type="match status" value="1"/>
</dbReference>
<keyword evidence="1" id="KW-0282">Flagellum</keyword>
<evidence type="ECO:0000313" key="1">
    <source>
        <dbReference type="EMBL" id="MBW4330435.1"/>
    </source>
</evidence>
<proteinExistence type="predicted"/>
<keyword evidence="1" id="KW-0969">Cilium</keyword>
<accession>A0ABS6XLY6</accession>
<name>A0ABS6XLY6_9SPHN</name>
<protein>
    <submittedName>
        <fullName evidence="1">Flagellar biosynthesis regulator FlaF</fullName>
    </submittedName>
</protein>
<keyword evidence="1" id="KW-0966">Cell projection</keyword>
<gene>
    <name evidence="1" type="primary">flaF</name>
    <name evidence="1" type="ORF">KY084_06050</name>
</gene>
<keyword evidence="2" id="KW-1185">Reference proteome</keyword>
<dbReference type="InterPro" id="IPR010845">
    <property type="entry name" value="FlaF"/>
</dbReference>
<dbReference type="Proteomes" id="UP001197214">
    <property type="component" value="Unassembled WGS sequence"/>
</dbReference>